<dbReference type="GO" id="GO:0015074">
    <property type="term" value="P:DNA integration"/>
    <property type="evidence" value="ECO:0007669"/>
    <property type="project" value="InterPro"/>
</dbReference>
<reference evidence="2 3" key="1">
    <citation type="journal article" date="2023" name="J. Hered.">
        <title>Chromosome-level genome of the wood stork (Mycteria americana) provides insight into avian chromosome evolution.</title>
        <authorList>
            <person name="Flamio R. Jr."/>
            <person name="Ramstad K.M."/>
        </authorList>
    </citation>
    <scope>NUCLEOTIDE SEQUENCE [LARGE SCALE GENOMIC DNA]</scope>
    <source>
        <strain evidence="2">JAX WOST 10</strain>
    </source>
</reference>
<dbReference type="Gene3D" id="3.30.420.10">
    <property type="entry name" value="Ribonuclease H-like superfamily/Ribonuclease H"/>
    <property type="match status" value="1"/>
</dbReference>
<dbReference type="InterPro" id="IPR036397">
    <property type="entry name" value="RNaseH_sf"/>
</dbReference>
<name>A0AAN7RNM1_MYCAM</name>
<comment type="caution">
    <text evidence="2">The sequence shown here is derived from an EMBL/GenBank/DDBJ whole genome shotgun (WGS) entry which is preliminary data.</text>
</comment>
<evidence type="ECO:0000259" key="1">
    <source>
        <dbReference type="PROSITE" id="PS50994"/>
    </source>
</evidence>
<accession>A0AAN7RNM1</accession>
<dbReference type="Proteomes" id="UP001333110">
    <property type="component" value="Unassembled WGS sequence"/>
</dbReference>
<dbReference type="Pfam" id="PF00665">
    <property type="entry name" value="rve"/>
    <property type="match status" value="1"/>
</dbReference>
<keyword evidence="3" id="KW-1185">Reference proteome</keyword>
<dbReference type="GO" id="GO:0003676">
    <property type="term" value="F:nucleic acid binding"/>
    <property type="evidence" value="ECO:0007669"/>
    <property type="project" value="InterPro"/>
</dbReference>
<proteinExistence type="predicted"/>
<dbReference type="PROSITE" id="PS50994">
    <property type="entry name" value="INTEGRASE"/>
    <property type="match status" value="1"/>
</dbReference>
<evidence type="ECO:0000313" key="2">
    <source>
        <dbReference type="EMBL" id="KAK4810962.1"/>
    </source>
</evidence>
<dbReference type="InterPro" id="IPR012337">
    <property type="entry name" value="RNaseH-like_sf"/>
</dbReference>
<sequence length="221" mass="25168">MVEATTGWLETYPVPHATTQNTILGLEKQVPWQHGTPERIESDNGTHFQNNLIDTWAKEHGIEWRGEPRCEKAPGPLHYLEDWQSYGQQSLLEYSRSTAEPGLAQAPISLGSSVLSWADLEISTGIPRNTAHSGPEMFIRRALFTDKQPFKNTTQRSALRLDSYEWQGVWDSMGKYLGQWAPPLFWNFTPEQVLNPEKLVEYLEKVCSHPGNSRETQITAM</sequence>
<evidence type="ECO:0000313" key="3">
    <source>
        <dbReference type="Proteomes" id="UP001333110"/>
    </source>
</evidence>
<dbReference type="EMBL" id="JAUNZN010000018">
    <property type="protein sequence ID" value="KAK4810962.1"/>
    <property type="molecule type" value="Genomic_DNA"/>
</dbReference>
<organism evidence="2 3">
    <name type="scientific">Mycteria americana</name>
    <name type="common">Wood stork</name>
    <dbReference type="NCBI Taxonomy" id="33587"/>
    <lineage>
        <taxon>Eukaryota</taxon>
        <taxon>Metazoa</taxon>
        <taxon>Chordata</taxon>
        <taxon>Craniata</taxon>
        <taxon>Vertebrata</taxon>
        <taxon>Euteleostomi</taxon>
        <taxon>Archelosauria</taxon>
        <taxon>Archosauria</taxon>
        <taxon>Dinosauria</taxon>
        <taxon>Saurischia</taxon>
        <taxon>Theropoda</taxon>
        <taxon>Coelurosauria</taxon>
        <taxon>Aves</taxon>
        <taxon>Neognathae</taxon>
        <taxon>Neoaves</taxon>
        <taxon>Aequornithes</taxon>
        <taxon>Ciconiiformes</taxon>
        <taxon>Ciconiidae</taxon>
        <taxon>Mycteria</taxon>
    </lineage>
</organism>
<gene>
    <name evidence="2" type="ORF">QYF61_014434</name>
</gene>
<protein>
    <recommendedName>
        <fullName evidence="1">Integrase catalytic domain-containing protein</fullName>
    </recommendedName>
</protein>
<dbReference type="SUPFAM" id="SSF53098">
    <property type="entry name" value="Ribonuclease H-like"/>
    <property type="match status" value="1"/>
</dbReference>
<dbReference type="InterPro" id="IPR001584">
    <property type="entry name" value="Integrase_cat-core"/>
</dbReference>
<dbReference type="AlphaFoldDB" id="A0AAN7RNM1"/>
<feature type="domain" description="Integrase catalytic" evidence="1">
    <location>
        <begin position="1"/>
        <end position="63"/>
    </location>
</feature>